<feature type="domain" description="Lantibiotic dehydratase N-terminal" evidence="1">
    <location>
        <begin position="41"/>
        <end position="683"/>
    </location>
</feature>
<dbReference type="Proteomes" id="UP000662200">
    <property type="component" value="Unassembled WGS sequence"/>
</dbReference>
<dbReference type="EMBL" id="BMQC01000001">
    <property type="protein sequence ID" value="GGK13443.1"/>
    <property type="molecule type" value="Genomic_DNA"/>
</dbReference>
<evidence type="ECO:0000259" key="2">
    <source>
        <dbReference type="Pfam" id="PF14028"/>
    </source>
</evidence>
<dbReference type="Pfam" id="PF04738">
    <property type="entry name" value="Lant_dehydr_N"/>
    <property type="match status" value="1"/>
</dbReference>
<name>A0A8J3FEB0_9ACTN</name>
<proteinExistence type="predicted"/>
<dbReference type="Pfam" id="PF14028">
    <property type="entry name" value="Lant_dehydr_C"/>
    <property type="match status" value="1"/>
</dbReference>
<keyword evidence="4" id="KW-1185">Reference proteome</keyword>
<gene>
    <name evidence="3" type="ORF">GCM10010124_02500</name>
</gene>
<reference evidence="3" key="1">
    <citation type="journal article" date="2014" name="Int. J. Syst. Evol. Microbiol.">
        <title>Complete genome sequence of Corynebacterium casei LMG S-19264T (=DSM 44701T), isolated from a smear-ripened cheese.</title>
        <authorList>
            <consortium name="US DOE Joint Genome Institute (JGI-PGF)"/>
            <person name="Walter F."/>
            <person name="Albersmeier A."/>
            <person name="Kalinowski J."/>
            <person name="Ruckert C."/>
        </authorList>
    </citation>
    <scope>NUCLEOTIDE SEQUENCE</scope>
    <source>
        <strain evidence="3">JCM 3091</strain>
    </source>
</reference>
<dbReference type="RefSeq" id="WP_189112263.1">
    <property type="nucleotide sequence ID" value="NZ_BMQC01000001.1"/>
</dbReference>
<feature type="domain" description="Thiopeptide-type bacteriocin biosynthesis" evidence="2">
    <location>
        <begin position="752"/>
        <end position="994"/>
    </location>
</feature>
<comment type="caution">
    <text evidence="3">The sequence shown here is derived from an EMBL/GenBank/DDBJ whole genome shotgun (WGS) entry which is preliminary data.</text>
</comment>
<evidence type="ECO:0000313" key="3">
    <source>
        <dbReference type="EMBL" id="GGK13443.1"/>
    </source>
</evidence>
<accession>A0A8J3FEB0</accession>
<dbReference type="AlphaFoldDB" id="A0A8J3FEB0"/>
<dbReference type="InterPro" id="IPR006827">
    <property type="entry name" value="Lant_deHydtase_N"/>
</dbReference>
<evidence type="ECO:0000313" key="4">
    <source>
        <dbReference type="Proteomes" id="UP000662200"/>
    </source>
</evidence>
<dbReference type="InterPro" id="IPR023809">
    <property type="entry name" value="Thiopep_bacteriocin_synth_dom"/>
</dbReference>
<organism evidence="3 4">
    <name type="scientific">Pilimelia terevasa</name>
    <dbReference type="NCBI Taxonomy" id="53372"/>
    <lineage>
        <taxon>Bacteria</taxon>
        <taxon>Bacillati</taxon>
        <taxon>Actinomycetota</taxon>
        <taxon>Actinomycetes</taxon>
        <taxon>Micromonosporales</taxon>
        <taxon>Micromonosporaceae</taxon>
        <taxon>Pilimelia</taxon>
    </lineage>
</organism>
<evidence type="ECO:0000259" key="1">
    <source>
        <dbReference type="Pfam" id="PF04738"/>
    </source>
</evidence>
<sequence length="1009" mass="110698">MHSNAVMLRAAVLSGGYPLPTVPKADDLVGFRVWLGKVWGDSQVADAVEVASPALAERVRAVQSGYDLTVRQRTRMVRSVSQYVLRMNSRATPFGLFAGVAPVTLSSTSAVRWGSDHRVSSQVDAEWLSGIVRMLEQDTKLLRNLRVVRNNLCFLRGDRLVVPCTEHDSSESTTRPEEISVRLTKAVEVVLDAVDMPVPVGELAAKLSALAPAIPQDSIIAMLASLVRQRVLITELRAPTTCVDPLGHLIARVGQVPVPSHLASVVAGLQATQDALADHPAEVEAGRRRELRTTAVAAMAAIGPPRQALMLDLRLDVTVAVPTEVAKEAESSVAVLTRLSAHPCGFDIWIDYHNRFIERYGIGSLVPVLELVNPDTGLGLPARYHGSVLKPPPAASLTGRDTALLELVQCATLAGVHEVVLDDEAVERLTAPGWERAQVAGHTELRFHLSAIDRESLSAGDFRLTIVGASRAAGTTTGRFLHLFDANDADQFRDAYRDLARVDRDGLPVQVSAPPLFARTRNVVRNDEVLPDILALSEYDDNPSSALKLADLAVSGDVNRLWLWSLSRSRSVEPTMFNALDFRHRAQPLARFLCEISQAHTVPVGKFYWGAAASMPYLPRIRYGRTIISPARWRLAPRDLDGTFDIDPARWREERRLSRYVWLGNDDEVIRIDLHDADQRAILRWHVDRLGDTSVTEAPSPQDAGWLDGHAHEIVVPLSATNGHSWPKPTHRPGCALIHRDHAHLPGISRYLSLKLIATPARHATIVCDHLAELTDAIDSVAWWLPYRDTESHLRIRLRLPSSADYAQALEAAGAWTDRLSRAGLAQFMQVDSYHPETGRYGHGSAMLAAEQFFAADSQVAAAQLRSGVDPTALGAASMVDMARTMLGFRDGVHWLVDTIDRDRGRSTDRAIQSQAIKIASSGGDLSGLTEATGSGHAARAWRHRRAALVAYRARLTGTGITPREVLPSLLHLHHVRMAGLNPEAEQTTHRLARAVALSHHARRQRRPR</sequence>
<dbReference type="NCBIfam" id="TIGR03891">
    <property type="entry name" value="thiopep_ocin"/>
    <property type="match status" value="1"/>
</dbReference>
<protein>
    <submittedName>
        <fullName evidence="3">Uncharacterized protein</fullName>
    </submittedName>
</protein>
<reference evidence="3" key="2">
    <citation type="submission" date="2020-09" db="EMBL/GenBank/DDBJ databases">
        <authorList>
            <person name="Sun Q."/>
            <person name="Ohkuma M."/>
        </authorList>
    </citation>
    <scope>NUCLEOTIDE SEQUENCE</scope>
    <source>
        <strain evidence="3">JCM 3091</strain>
    </source>
</reference>